<proteinExistence type="predicted"/>
<organism evidence="1 2">
    <name type="scientific">Trifolium pratense</name>
    <name type="common">Red clover</name>
    <dbReference type="NCBI Taxonomy" id="57577"/>
    <lineage>
        <taxon>Eukaryota</taxon>
        <taxon>Viridiplantae</taxon>
        <taxon>Streptophyta</taxon>
        <taxon>Embryophyta</taxon>
        <taxon>Tracheophyta</taxon>
        <taxon>Spermatophyta</taxon>
        <taxon>Magnoliopsida</taxon>
        <taxon>eudicotyledons</taxon>
        <taxon>Gunneridae</taxon>
        <taxon>Pentapetalae</taxon>
        <taxon>rosids</taxon>
        <taxon>fabids</taxon>
        <taxon>Fabales</taxon>
        <taxon>Fabaceae</taxon>
        <taxon>Papilionoideae</taxon>
        <taxon>50 kb inversion clade</taxon>
        <taxon>NPAAA clade</taxon>
        <taxon>Hologalegina</taxon>
        <taxon>IRL clade</taxon>
        <taxon>Trifolieae</taxon>
        <taxon>Trifolium</taxon>
    </lineage>
</organism>
<protein>
    <submittedName>
        <fullName evidence="1">Uncharacterized protein</fullName>
    </submittedName>
</protein>
<keyword evidence="2" id="KW-1185">Reference proteome</keyword>
<dbReference type="Proteomes" id="UP001177021">
    <property type="component" value="Unassembled WGS sequence"/>
</dbReference>
<dbReference type="EMBL" id="CASHSV030000311">
    <property type="protein sequence ID" value="CAJ2657108.1"/>
    <property type="molecule type" value="Genomic_DNA"/>
</dbReference>
<evidence type="ECO:0000313" key="2">
    <source>
        <dbReference type="Proteomes" id="UP001177021"/>
    </source>
</evidence>
<evidence type="ECO:0000313" key="1">
    <source>
        <dbReference type="EMBL" id="CAJ2657108.1"/>
    </source>
</evidence>
<reference evidence="1" key="1">
    <citation type="submission" date="2023-10" db="EMBL/GenBank/DDBJ databases">
        <authorList>
            <person name="Rodriguez Cubillos JULIANA M."/>
            <person name="De Vega J."/>
        </authorList>
    </citation>
    <scope>NUCLEOTIDE SEQUENCE</scope>
</reference>
<comment type="caution">
    <text evidence="1">The sequence shown here is derived from an EMBL/GenBank/DDBJ whole genome shotgun (WGS) entry which is preliminary data.</text>
</comment>
<name>A0ACB0KML7_TRIPR</name>
<accession>A0ACB0KML7</accession>
<sequence length="891" mass="101515">MRGKKVATELLFDSEIEKTAKANRKAVRLARLAEQELAEVSKGIPSDTGSQFEEEGTMADDPPPPPRRTMGDYCRRTDAGQISMGFQPANPVTFDIKNIVLTGLRDKQFDGSATRDPWEHLERFYETCTMCRPEGYTDSQIKLRLFGFTLMGRAKDWLQCIPSGTINTWKELEDKFLERYFTNDMFLARRADITDFEQGESESLYEAYEHFKLLLRKCPNHSLDNMEQMQIFIRGLRMQSRMLIDASAGGTIRNKNEDEVRQLVENMCMNEYRSKSDRKRGVIAVDTNTALLAQIEILNKKLAAKSLAEVNASQVQEVKCDFCHGPHANGMCSPEAGEVNYAGGYQKNNPYSNTYNPGWKDHPDLQWGNQGNSSQGNSQNPPSRKSSPLEETINKFMQMTQSNFEAMRASQETSNRNHEASIRNLEIQIGQISKQVAAQSNGGFAGNTLDNPRNESCNAIGLRSRVVPSVVSKNSEKIKESEVEKKSETEGEVENEWLIVNDGEVEKEGGVGKNERLEEEKNENENKGNTEGEVEKIEKLIDADSMLRKTKAQLLKEHGKEQVIPYYVKLPYPHLKKKKEKEEGQFKRFVEVFKNLQINVPFSEALVQMPIYAKFMKDLLSGKRKLRDDENVALSEECSAILQRKLPPKLKDPGSFTIPCSIGKVKVERALCDLGASINLMPLSMVRKLDCGEPKPTKMTLTLADRSIMYPYGVLEDVLVKVNDLFFPADFVILDMNEDSEVPLLLGRPFLATGRALIDVELGELMLRFQNEQVTFNVFESMRHQNENPQCYRVGVVEELEEEIAQDEPPIRSIEQVNVLVEENKKKGGSMKQMKAPMETPKTPLKKKRKKWRNKWERFRKLTLENMVFVSKKDDICPKKEMVEITIKYPP</sequence>
<gene>
    <name evidence="1" type="ORF">MILVUS5_LOCUS23732</name>
</gene>